<gene>
    <name evidence="4" type="ORF">BXY64_0193</name>
</gene>
<dbReference type="Pfam" id="PF01136">
    <property type="entry name" value="Peptidase_U32"/>
    <property type="match status" value="1"/>
</dbReference>
<accession>A0A419X676</accession>
<protein>
    <submittedName>
        <fullName evidence="4">Putative protease</fullName>
    </submittedName>
</protein>
<dbReference type="InterPro" id="IPR001539">
    <property type="entry name" value="Peptidase_U32"/>
</dbReference>
<dbReference type="GO" id="GO:0006508">
    <property type="term" value="P:proteolysis"/>
    <property type="evidence" value="ECO:0007669"/>
    <property type="project" value="UniProtKB-KW"/>
</dbReference>
<dbReference type="GO" id="GO:0008233">
    <property type="term" value="F:peptidase activity"/>
    <property type="evidence" value="ECO:0007669"/>
    <property type="project" value="UniProtKB-KW"/>
</dbReference>
<dbReference type="EMBL" id="RAPQ01000008">
    <property type="protein sequence ID" value="RKE03202.1"/>
    <property type="molecule type" value="Genomic_DNA"/>
</dbReference>
<evidence type="ECO:0000313" key="5">
    <source>
        <dbReference type="Proteomes" id="UP000284531"/>
    </source>
</evidence>
<reference evidence="4 5" key="1">
    <citation type="submission" date="2018-09" db="EMBL/GenBank/DDBJ databases">
        <title>Genomic Encyclopedia of Archaeal and Bacterial Type Strains, Phase II (KMG-II): from individual species to whole genera.</title>
        <authorList>
            <person name="Goeker M."/>
        </authorList>
    </citation>
    <scope>NUCLEOTIDE SEQUENCE [LARGE SCALE GENOMIC DNA]</scope>
    <source>
        <strain evidence="4 5">DSM 21950</strain>
    </source>
</reference>
<organism evidence="4 5">
    <name type="scientific">Marinifilum flexuosum</name>
    <dbReference type="NCBI Taxonomy" id="1117708"/>
    <lineage>
        <taxon>Bacteria</taxon>
        <taxon>Pseudomonadati</taxon>
        <taxon>Bacteroidota</taxon>
        <taxon>Bacteroidia</taxon>
        <taxon>Marinilabiliales</taxon>
        <taxon>Marinifilaceae</taxon>
    </lineage>
</organism>
<comment type="similarity">
    <text evidence="3">Belongs to the peptidase U32 family.</text>
</comment>
<dbReference type="AlphaFoldDB" id="A0A419X676"/>
<dbReference type="PANTHER" id="PTHR30217:SF6">
    <property type="entry name" value="TRNA HYDROXYLATION PROTEIN P"/>
    <property type="match status" value="1"/>
</dbReference>
<dbReference type="Proteomes" id="UP000284531">
    <property type="component" value="Unassembled WGS sequence"/>
</dbReference>
<evidence type="ECO:0000256" key="2">
    <source>
        <dbReference type="ARBA" id="ARBA00022801"/>
    </source>
</evidence>
<keyword evidence="5" id="KW-1185">Reference proteome</keyword>
<evidence type="ECO:0000256" key="3">
    <source>
        <dbReference type="ARBA" id="ARBA00038374"/>
    </source>
</evidence>
<evidence type="ECO:0000256" key="1">
    <source>
        <dbReference type="ARBA" id="ARBA00022670"/>
    </source>
</evidence>
<dbReference type="PANTHER" id="PTHR30217">
    <property type="entry name" value="PEPTIDASE U32 FAMILY"/>
    <property type="match status" value="1"/>
</dbReference>
<proteinExistence type="inferred from homology"/>
<keyword evidence="1 4" id="KW-0645">Protease</keyword>
<dbReference type="PROSITE" id="PS01276">
    <property type="entry name" value="PEPTIDASE_U32"/>
    <property type="match status" value="1"/>
</dbReference>
<keyword evidence="2" id="KW-0378">Hydrolase</keyword>
<evidence type="ECO:0000313" key="4">
    <source>
        <dbReference type="EMBL" id="RKE03202.1"/>
    </source>
</evidence>
<sequence>MHISNLMKRRDIELMAPVGSYESLMAAIQGGANSIYFGIEQLNMRSRSANNFGFEDLKKIANICKENNVKSYLTVNTVLFDHDIKLMYKIVDAAKESGVTAIIASDVSAIMYARSVDVEVHISTQCNITNIEAVKFYAQFADVVVLARELDLNQVKAIYDQIVEQDIRGPKGELVQIEMFAHGALCMAVSGKCYLSLHEKNSSANRGACMQTCRKAYTVTEKESGNELEIDNEYIMSPKDLCTIGFLNKMIDAGVRVLKFEGRARSPEYVKTVVGCYNEAVDSYLDESYNKEKIDAWMERLSTVFNRGFWNGYYLGQKLGEWSNEYGNRATKRKMLVGKGTNYFTKIKVAEFLLESNELTVGDNILITGPTTGVVETTIKEIRVDLKPVEKAVKGDSFSIALDTMIRRSDKLYKIVEVTNDLIQ</sequence>
<dbReference type="InterPro" id="IPR051454">
    <property type="entry name" value="RNA/ubiquinone_mod_enzymes"/>
</dbReference>
<name>A0A419X676_9BACT</name>
<comment type="caution">
    <text evidence="4">The sequence shown here is derived from an EMBL/GenBank/DDBJ whole genome shotgun (WGS) entry which is preliminary data.</text>
</comment>